<evidence type="ECO:0000313" key="8">
    <source>
        <dbReference type="Proteomes" id="UP000238563"/>
    </source>
</evidence>
<keyword evidence="8" id="KW-1185">Reference proteome</keyword>
<keyword evidence="5" id="KW-0804">Transcription</keyword>
<dbReference type="CDD" id="cd00609">
    <property type="entry name" value="AAT_like"/>
    <property type="match status" value="1"/>
</dbReference>
<dbReference type="SUPFAM" id="SSF53383">
    <property type="entry name" value="PLP-dependent transferases"/>
    <property type="match status" value="1"/>
</dbReference>
<dbReference type="PANTHER" id="PTHR46577:SF1">
    <property type="entry name" value="HTH-TYPE TRANSCRIPTIONAL REGULATORY PROTEIN GABR"/>
    <property type="match status" value="1"/>
</dbReference>
<proteinExistence type="inferred from homology"/>
<evidence type="ECO:0000256" key="4">
    <source>
        <dbReference type="ARBA" id="ARBA00023125"/>
    </source>
</evidence>
<dbReference type="SUPFAM" id="SSF46785">
    <property type="entry name" value="Winged helix' DNA-binding domain"/>
    <property type="match status" value="1"/>
</dbReference>
<dbReference type="PROSITE" id="PS50949">
    <property type="entry name" value="HTH_GNTR"/>
    <property type="match status" value="1"/>
</dbReference>
<protein>
    <submittedName>
        <fullName evidence="7">PLP-dependent aminotransferase family protein</fullName>
    </submittedName>
</protein>
<dbReference type="OrthoDB" id="9808770at2"/>
<dbReference type="PANTHER" id="PTHR46577">
    <property type="entry name" value="HTH-TYPE TRANSCRIPTIONAL REGULATORY PROTEIN GABR"/>
    <property type="match status" value="1"/>
</dbReference>
<comment type="similarity">
    <text evidence="1">In the C-terminal section; belongs to the class-I pyridoxal-phosphate-dependent aminotransferase family.</text>
</comment>
<dbReference type="Pfam" id="PF00392">
    <property type="entry name" value="GntR"/>
    <property type="match status" value="1"/>
</dbReference>
<evidence type="ECO:0000256" key="5">
    <source>
        <dbReference type="ARBA" id="ARBA00023163"/>
    </source>
</evidence>
<dbReference type="InterPro" id="IPR036390">
    <property type="entry name" value="WH_DNA-bd_sf"/>
</dbReference>
<gene>
    <name evidence="7" type="ORF">C5750_23240</name>
</gene>
<keyword evidence="7" id="KW-0808">Transferase</keyword>
<accession>A0A2S9JBM8</accession>
<evidence type="ECO:0000256" key="1">
    <source>
        <dbReference type="ARBA" id="ARBA00005384"/>
    </source>
</evidence>
<dbReference type="GO" id="GO:0003677">
    <property type="term" value="F:DNA binding"/>
    <property type="evidence" value="ECO:0007669"/>
    <property type="project" value="UniProtKB-KW"/>
</dbReference>
<feature type="domain" description="HTH gntR-type" evidence="6">
    <location>
        <begin position="27"/>
        <end position="95"/>
    </location>
</feature>
<dbReference type="Proteomes" id="UP000238563">
    <property type="component" value="Unassembled WGS sequence"/>
</dbReference>
<evidence type="ECO:0000256" key="3">
    <source>
        <dbReference type="ARBA" id="ARBA00023015"/>
    </source>
</evidence>
<dbReference type="InterPro" id="IPR051446">
    <property type="entry name" value="HTH_trans_reg/aminotransferase"/>
</dbReference>
<dbReference type="Gene3D" id="3.40.640.10">
    <property type="entry name" value="Type I PLP-dependent aspartate aminotransferase-like (Major domain)"/>
    <property type="match status" value="1"/>
</dbReference>
<evidence type="ECO:0000313" key="7">
    <source>
        <dbReference type="EMBL" id="PRD50230.1"/>
    </source>
</evidence>
<sequence>MAVARKMRRRESPVHSFQPFIDRDAASPVVRQLYLSLRRAILTGQIRPASRLPSTRLASMEWGLSRGVIAEAYDILITEGYARGVHGAGTFVAASIPAQQQKPKAPHTEEPAERAISAAARSALARAVSFDTSAQMPFVTGRVVHDERTSALLRRLAARHLSFSRDHYRHVQGQEELREAIVAYLTASRSVRCDASQIFITSGTQQAIDLVARTLVTPGDRVLMEDPCYPGARHAFALHGAELAGIDVDENGLQTALLPPISGQVRAVYVTPSHQYPAGAAMSLPRRLALLNWARDNHSWIIEDDYDSEFRYDGRPLASLQGLDENERVIYLGTFSKALLPSFRVGYAVVPHDLVPAFAAIRPFLDRFPPPFQQSVLADFLAEGYFSSHLRRLRESYRKSRDLLVALLQEQVADHLTVTVPHQGIHLVGRSTGTWQADQAVASACADRGVKVMPVSPMHISAAPRQGLLLGFSALTSREAEPATARLRAALDAVATC</sequence>
<keyword evidence="2" id="KW-0663">Pyridoxal phosphate</keyword>
<dbReference type="InterPro" id="IPR000524">
    <property type="entry name" value="Tscrpt_reg_HTH_GntR"/>
</dbReference>
<dbReference type="Pfam" id="PF00155">
    <property type="entry name" value="Aminotran_1_2"/>
    <property type="match status" value="1"/>
</dbReference>
<dbReference type="GO" id="GO:0003700">
    <property type="term" value="F:DNA-binding transcription factor activity"/>
    <property type="evidence" value="ECO:0007669"/>
    <property type="project" value="InterPro"/>
</dbReference>
<evidence type="ECO:0000256" key="2">
    <source>
        <dbReference type="ARBA" id="ARBA00022898"/>
    </source>
</evidence>
<dbReference type="AlphaFoldDB" id="A0A2S9JBM8"/>
<dbReference type="GO" id="GO:0008483">
    <property type="term" value="F:transaminase activity"/>
    <property type="evidence" value="ECO:0007669"/>
    <property type="project" value="UniProtKB-KW"/>
</dbReference>
<dbReference type="InterPro" id="IPR036388">
    <property type="entry name" value="WH-like_DNA-bd_sf"/>
</dbReference>
<organism evidence="7 8">
    <name type="scientific">Phyllobacterium myrsinacearum</name>
    <dbReference type="NCBI Taxonomy" id="28101"/>
    <lineage>
        <taxon>Bacteria</taxon>
        <taxon>Pseudomonadati</taxon>
        <taxon>Pseudomonadota</taxon>
        <taxon>Alphaproteobacteria</taxon>
        <taxon>Hyphomicrobiales</taxon>
        <taxon>Phyllobacteriaceae</taxon>
        <taxon>Phyllobacterium</taxon>
    </lineage>
</organism>
<dbReference type="Gene3D" id="1.10.10.10">
    <property type="entry name" value="Winged helix-like DNA-binding domain superfamily/Winged helix DNA-binding domain"/>
    <property type="match status" value="1"/>
</dbReference>
<dbReference type="SMART" id="SM00345">
    <property type="entry name" value="HTH_GNTR"/>
    <property type="match status" value="1"/>
</dbReference>
<dbReference type="GO" id="GO:0030170">
    <property type="term" value="F:pyridoxal phosphate binding"/>
    <property type="evidence" value="ECO:0007669"/>
    <property type="project" value="InterPro"/>
</dbReference>
<dbReference type="RefSeq" id="WP_105737224.1">
    <property type="nucleotide sequence ID" value="NZ_PVBT01000008.1"/>
</dbReference>
<evidence type="ECO:0000259" key="6">
    <source>
        <dbReference type="PROSITE" id="PS50949"/>
    </source>
</evidence>
<keyword evidence="4" id="KW-0238">DNA-binding</keyword>
<dbReference type="InterPro" id="IPR004839">
    <property type="entry name" value="Aminotransferase_I/II_large"/>
</dbReference>
<reference evidence="7 8" key="1">
    <citation type="submission" date="2018-02" db="EMBL/GenBank/DDBJ databases">
        <title>The draft genome of Phyllobacterium myrsinacearum DSM5892.</title>
        <authorList>
            <person name="Li L."/>
            <person name="Liu L."/>
            <person name="Zhang X."/>
            <person name="Wang T."/>
        </authorList>
    </citation>
    <scope>NUCLEOTIDE SEQUENCE [LARGE SCALE GENOMIC DNA]</scope>
    <source>
        <strain evidence="7 8">DSM 5892</strain>
    </source>
</reference>
<dbReference type="EMBL" id="PVBT01000008">
    <property type="protein sequence ID" value="PRD50230.1"/>
    <property type="molecule type" value="Genomic_DNA"/>
</dbReference>
<dbReference type="InterPro" id="IPR015421">
    <property type="entry name" value="PyrdxlP-dep_Trfase_major"/>
</dbReference>
<dbReference type="InterPro" id="IPR015424">
    <property type="entry name" value="PyrdxlP-dep_Trfase"/>
</dbReference>
<keyword evidence="7" id="KW-0032">Aminotransferase</keyword>
<keyword evidence="3" id="KW-0805">Transcription regulation</keyword>
<name>A0A2S9JBM8_9HYPH</name>
<comment type="caution">
    <text evidence="7">The sequence shown here is derived from an EMBL/GenBank/DDBJ whole genome shotgun (WGS) entry which is preliminary data.</text>
</comment>
<dbReference type="CDD" id="cd07377">
    <property type="entry name" value="WHTH_GntR"/>
    <property type="match status" value="1"/>
</dbReference>